<evidence type="ECO:0000256" key="1">
    <source>
        <dbReference type="ARBA" id="ARBA00022598"/>
    </source>
</evidence>
<dbReference type="PANTHER" id="PTHR43311">
    <property type="entry name" value="GLUTAMATE--TRNA LIGASE"/>
    <property type="match status" value="1"/>
</dbReference>
<evidence type="ECO:0000256" key="4">
    <source>
        <dbReference type="ARBA" id="ARBA00022833"/>
    </source>
</evidence>
<dbReference type="PANTHER" id="PTHR43311:SF1">
    <property type="entry name" value="GLUTAMYL-Q TRNA(ASP) SYNTHETASE"/>
    <property type="match status" value="1"/>
</dbReference>
<dbReference type="EMBL" id="UINC01141435">
    <property type="protein sequence ID" value="SVD29163.1"/>
    <property type="molecule type" value="Genomic_DNA"/>
</dbReference>
<evidence type="ECO:0000256" key="5">
    <source>
        <dbReference type="ARBA" id="ARBA00022840"/>
    </source>
</evidence>
<dbReference type="InterPro" id="IPR020058">
    <property type="entry name" value="Glu/Gln-tRNA-synth_Ib_cat-dom"/>
</dbReference>
<dbReference type="GO" id="GO:0005524">
    <property type="term" value="F:ATP binding"/>
    <property type="evidence" value="ECO:0007669"/>
    <property type="project" value="UniProtKB-KW"/>
</dbReference>
<gene>
    <name evidence="9" type="ORF">METZ01_LOCUS382017</name>
</gene>
<dbReference type="PRINTS" id="PR00987">
    <property type="entry name" value="TRNASYNTHGLU"/>
</dbReference>
<proteinExistence type="predicted"/>
<evidence type="ECO:0000256" key="6">
    <source>
        <dbReference type="ARBA" id="ARBA00023146"/>
    </source>
</evidence>
<name>A0A382U4I7_9ZZZZ</name>
<dbReference type="InterPro" id="IPR000924">
    <property type="entry name" value="Glu/Gln-tRNA-synth"/>
</dbReference>
<sequence length="143" mass="15860">MNGEDKQTYRGRIAPTPSGYLHEGHAQTFRTAWERARGAGGAVVFRNDDLDPDRCRPSFAEAAMRDLRDIGIDWDEGPDLGGPFDPYDQSSRSPVYLSAWCRLKEVGAIYPCSRTRREIREAGLSSDDGGEPLFPVAFQPPLG</sequence>
<dbReference type="Gene3D" id="3.40.50.620">
    <property type="entry name" value="HUPs"/>
    <property type="match status" value="1"/>
</dbReference>
<protein>
    <recommendedName>
        <fullName evidence="8">Glutamyl/glutaminyl-tRNA synthetase class Ib catalytic domain-containing protein</fullName>
    </recommendedName>
</protein>
<organism evidence="9">
    <name type="scientific">marine metagenome</name>
    <dbReference type="NCBI Taxonomy" id="408172"/>
    <lineage>
        <taxon>unclassified sequences</taxon>
        <taxon>metagenomes</taxon>
        <taxon>ecological metagenomes</taxon>
    </lineage>
</organism>
<keyword evidence="4" id="KW-0862">Zinc</keyword>
<dbReference type="GO" id="GO:0006424">
    <property type="term" value="P:glutamyl-tRNA aminoacylation"/>
    <property type="evidence" value="ECO:0007669"/>
    <property type="project" value="TreeGrafter"/>
</dbReference>
<keyword evidence="2" id="KW-0479">Metal-binding</keyword>
<reference evidence="9" key="1">
    <citation type="submission" date="2018-05" db="EMBL/GenBank/DDBJ databases">
        <authorList>
            <person name="Lanie J.A."/>
            <person name="Ng W.-L."/>
            <person name="Kazmierczak K.M."/>
            <person name="Andrzejewski T.M."/>
            <person name="Davidsen T.M."/>
            <person name="Wayne K.J."/>
            <person name="Tettelin H."/>
            <person name="Glass J.I."/>
            <person name="Rusch D."/>
            <person name="Podicherti R."/>
            <person name="Tsui H.-C.T."/>
            <person name="Winkler M.E."/>
        </authorList>
    </citation>
    <scope>NUCLEOTIDE SEQUENCE</scope>
</reference>
<keyword evidence="6" id="KW-0030">Aminoacyl-tRNA synthetase</keyword>
<feature type="domain" description="Glutamyl/glutaminyl-tRNA synthetase class Ib catalytic" evidence="8">
    <location>
        <begin position="10"/>
        <end position="122"/>
    </location>
</feature>
<evidence type="ECO:0000313" key="9">
    <source>
        <dbReference type="EMBL" id="SVD29163.1"/>
    </source>
</evidence>
<dbReference type="SUPFAM" id="SSF52374">
    <property type="entry name" value="Nucleotidylyl transferase"/>
    <property type="match status" value="1"/>
</dbReference>
<feature type="non-terminal residue" evidence="9">
    <location>
        <position position="143"/>
    </location>
</feature>
<keyword evidence="3" id="KW-0547">Nucleotide-binding</keyword>
<dbReference type="InterPro" id="IPR049940">
    <property type="entry name" value="GluQ/Sye"/>
</dbReference>
<feature type="region of interest" description="Disordered" evidence="7">
    <location>
        <begin position="122"/>
        <end position="143"/>
    </location>
</feature>
<dbReference type="InterPro" id="IPR014729">
    <property type="entry name" value="Rossmann-like_a/b/a_fold"/>
</dbReference>
<dbReference type="AlphaFoldDB" id="A0A382U4I7"/>
<accession>A0A382U4I7</accession>
<feature type="region of interest" description="Disordered" evidence="7">
    <location>
        <begin position="1"/>
        <end position="21"/>
    </location>
</feature>
<dbReference type="GO" id="GO:0004818">
    <property type="term" value="F:glutamate-tRNA ligase activity"/>
    <property type="evidence" value="ECO:0007669"/>
    <property type="project" value="TreeGrafter"/>
</dbReference>
<evidence type="ECO:0000259" key="8">
    <source>
        <dbReference type="Pfam" id="PF00749"/>
    </source>
</evidence>
<keyword evidence="5" id="KW-0067">ATP-binding</keyword>
<evidence type="ECO:0000256" key="2">
    <source>
        <dbReference type="ARBA" id="ARBA00022723"/>
    </source>
</evidence>
<evidence type="ECO:0000256" key="3">
    <source>
        <dbReference type="ARBA" id="ARBA00022741"/>
    </source>
</evidence>
<dbReference type="Pfam" id="PF00749">
    <property type="entry name" value="tRNA-synt_1c"/>
    <property type="match status" value="1"/>
</dbReference>
<dbReference type="GO" id="GO:0005829">
    <property type="term" value="C:cytosol"/>
    <property type="evidence" value="ECO:0007669"/>
    <property type="project" value="TreeGrafter"/>
</dbReference>
<evidence type="ECO:0000256" key="7">
    <source>
        <dbReference type="SAM" id="MobiDB-lite"/>
    </source>
</evidence>
<keyword evidence="1" id="KW-0436">Ligase</keyword>